<dbReference type="NCBIfam" id="TIGR01733">
    <property type="entry name" value="AA-adenyl-dom"/>
    <property type="match status" value="1"/>
</dbReference>
<dbReference type="PROSITE" id="PS00012">
    <property type="entry name" value="PHOSPHOPANTETHEINE"/>
    <property type="match status" value="1"/>
</dbReference>
<dbReference type="Gene3D" id="3.40.50.1820">
    <property type="entry name" value="alpha/beta hydrolase"/>
    <property type="match status" value="1"/>
</dbReference>
<dbReference type="GO" id="GO:0043041">
    <property type="term" value="P:amino acid activation for nonribosomal peptide biosynthetic process"/>
    <property type="evidence" value="ECO:0007669"/>
    <property type="project" value="TreeGrafter"/>
</dbReference>
<accession>A0A517NHM9</accession>
<dbReference type="InterPro" id="IPR000873">
    <property type="entry name" value="AMP-dep_synth/lig_dom"/>
</dbReference>
<dbReference type="FunFam" id="1.10.1200.10:FF:000016">
    <property type="entry name" value="Non-ribosomal peptide synthase"/>
    <property type="match status" value="1"/>
</dbReference>
<dbReference type="InterPro" id="IPR006162">
    <property type="entry name" value="Ppantetheine_attach_site"/>
</dbReference>
<gene>
    <name evidence="4" type="primary">lgrD_1</name>
    <name evidence="4" type="ORF">K227x_50570</name>
</gene>
<dbReference type="GO" id="GO:0072330">
    <property type="term" value="P:monocarboxylic acid biosynthetic process"/>
    <property type="evidence" value="ECO:0007669"/>
    <property type="project" value="UniProtKB-ARBA"/>
</dbReference>
<dbReference type="Proteomes" id="UP000318538">
    <property type="component" value="Chromosome"/>
</dbReference>
<dbReference type="KEGG" id="rlc:K227x_50570"/>
<keyword evidence="1" id="KW-0596">Phosphopantetheine</keyword>
<feature type="domain" description="Carrier" evidence="3">
    <location>
        <begin position="541"/>
        <end position="616"/>
    </location>
</feature>
<dbReference type="SUPFAM" id="SSF53474">
    <property type="entry name" value="alpha/beta-Hydrolases"/>
    <property type="match status" value="1"/>
</dbReference>
<dbReference type="Gene3D" id="1.10.1200.10">
    <property type="entry name" value="ACP-like"/>
    <property type="match status" value="1"/>
</dbReference>
<organism evidence="4 5">
    <name type="scientific">Rubripirellula lacrimiformis</name>
    <dbReference type="NCBI Taxonomy" id="1930273"/>
    <lineage>
        <taxon>Bacteria</taxon>
        <taxon>Pseudomonadati</taxon>
        <taxon>Planctomycetota</taxon>
        <taxon>Planctomycetia</taxon>
        <taxon>Pirellulales</taxon>
        <taxon>Pirellulaceae</taxon>
        <taxon>Rubripirellula</taxon>
    </lineage>
</organism>
<dbReference type="RefSeq" id="WP_145173548.1">
    <property type="nucleotide sequence ID" value="NZ_CP036525.1"/>
</dbReference>
<protein>
    <submittedName>
        <fullName evidence="4">Linear gramicidin synthase subunit D</fullName>
    </submittedName>
</protein>
<dbReference type="InterPro" id="IPR009081">
    <property type="entry name" value="PP-bd_ACP"/>
</dbReference>
<dbReference type="FunFam" id="3.40.50.12780:FF:000012">
    <property type="entry name" value="Non-ribosomal peptide synthetase"/>
    <property type="match status" value="1"/>
</dbReference>
<dbReference type="SUPFAM" id="SSF47336">
    <property type="entry name" value="ACP-like"/>
    <property type="match status" value="1"/>
</dbReference>
<dbReference type="PROSITE" id="PS50075">
    <property type="entry name" value="CARRIER"/>
    <property type="match status" value="1"/>
</dbReference>
<dbReference type="OrthoDB" id="9778383at2"/>
<proteinExistence type="predicted"/>
<dbReference type="InterPro" id="IPR025110">
    <property type="entry name" value="AMP-bd_C"/>
</dbReference>
<dbReference type="Pfam" id="PF00550">
    <property type="entry name" value="PP-binding"/>
    <property type="match status" value="1"/>
</dbReference>
<dbReference type="EMBL" id="CP036525">
    <property type="protein sequence ID" value="QDT06641.1"/>
    <property type="molecule type" value="Genomic_DNA"/>
</dbReference>
<dbReference type="SMART" id="SM00823">
    <property type="entry name" value="PKS_PP"/>
    <property type="match status" value="1"/>
</dbReference>
<keyword evidence="2" id="KW-0597">Phosphoprotein</keyword>
<dbReference type="PANTHER" id="PTHR45527:SF1">
    <property type="entry name" value="FATTY ACID SYNTHASE"/>
    <property type="match status" value="1"/>
</dbReference>
<dbReference type="InterPro" id="IPR020845">
    <property type="entry name" value="AMP-binding_CS"/>
</dbReference>
<dbReference type="InterPro" id="IPR029058">
    <property type="entry name" value="AB_hydrolase_fold"/>
</dbReference>
<evidence type="ECO:0000313" key="4">
    <source>
        <dbReference type="EMBL" id="QDT06641.1"/>
    </source>
</evidence>
<dbReference type="GO" id="GO:0044550">
    <property type="term" value="P:secondary metabolite biosynthetic process"/>
    <property type="evidence" value="ECO:0007669"/>
    <property type="project" value="TreeGrafter"/>
</dbReference>
<dbReference type="Pfam" id="PF00501">
    <property type="entry name" value="AMP-binding"/>
    <property type="match status" value="1"/>
</dbReference>
<dbReference type="Pfam" id="PF13193">
    <property type="entry name" value="AMP-binding_C"/>
    <property type="match status" value="1"/>
</dbReference>
<name>A0A517NHM9_9BACT</name>
<dbReference type="Gene3D" id="3.30.300.30">
    <property type="match status" value="1"/>
</dbReference>
<dbReference type="PROSITE" id="PS00455">
    <property type="entry name" value="AMP_BINDING"/>
    <property type="match status" value="1"/>
</dbReference>
<dbReference type="Gene3D" id="3.40.50.980">
    <property type="match status" value="2"/>
</dbReference>
<evidence type="ECO:0000313" key="5">
    <source>
        <dbReference type="Proteomes" id="UP000318538"/>
    </source>
</evidence>
<evidence type="ECO:0000256" key="2">
    <source>
        <dbReference type="ARBA" id="ARBA00022553"/>
    </source>
</evidence>
<reference evidence="4 5" key="1">
    <citation type="submission" date="2019-02" db="EMBL/GenBank/DDBJ databases">
        <title>Deep-cultivation of Planctomycetes and their phenomic and genomic characterization uncovers novel biology.</title>
        <authorList>
            <person name="Wiegand S."/>
            <person name="Jogler M."/>
            <person name="Boedeker C."/>
            <person name="Pinto D."/>
            <person name="Vollmers J."/>
            <person name="Rivas-Marin E."/>
            <person name="Kohn T."/>
            <person name="Peeters S.H."/>
            <person name="Heuer A."/>
            <person name="Rast P."/>
            <person name="Oberbeckmann S."/>
            <person name="Bunk B."/>
            <person name="Jeske O."/>
            <person name="Meyerdierks A."/>
            <person name="Storesund J.E."/>
            <person name="Kallscheuer N."/>
            <person name="Luecker S."/>
            <person name="Lage O.M."/>
            <person name="Pohl T."/>
            <person name="Merkel B.J."/>
            <person name="Hornburger P."/>
            <person name="Mueller R.-W."/>
            <person name="Bruemmer F."/>
            <person name="Labrenz M."/>
            <person name="Spormann A.M."/>
            <person name="Op den Camp H."/>
            <person name="Overmann J."/>
            <person name="Amann R."/>
            <person name="Jetten M.S.M."/>
            <person name="Mascher T."/>
            <person name="Medema M.H."/>
            <person name="Devos D.P."/>
            <person name="Kaster A.-K."/>
            <person name="Ovreas L."/>
            <person name="Rohde M."/>
            <person name="Galperin M.Y."/>
            <person name="Jogler C."/>
        </authorList>
    </citation>
    <scope>NUCLEOTIDE SEQUENCE [LARGE SCALE GENOMIC DNA]</scope>
    <source>
        <strain evidence="4 5">K22_7</strain>
    </source>
</reference>
<dbReference type="GO" id="GO:0005737">
    <property type="term" value="C:cytoplasm"/>
    <property type="evidence" value="ECO:0007669"/>
    <property type="project" value="TreeGrafter"/>
</dbReference>
<dbReference type="GO" id="GO:0031177">
    <property type="term" value="F:phosphopantetheine binding"/>
    <property type="evidence" value="ECO:0007669"/>
    <property type="project" value="InterPro"/>
</dbReference>
<sequence length="902" mass="100228">MISSSIQPSEDLVAFPRLWSRQVARTPDRIAIVSEDGQWTYRQLDAMSLRIASQLHAAGVRAGRCVGLCVDRSPEAIASMLGIMQLGAIFVPLDPEYPVDRLAYMVADANIHTIVGHPHHRDSMGDAMLDDQRGPCRWIDCDPSLFGSTGTDAPMNPSGDPVRFDLPEIAPTDLVYIMYTSGSTGRPKGVEIDHRALATYCFADIDCYQVVESDRTLQFSTLNFDIAIEEIFPPLLTGGAVVIRPRGRASDSNELSSLIDRFDVTAIHLATAYWHQWVDLMVAAKQRVPSTLRLMIVTGEKVSVSHYRKWQSICDQDVLWCNAYGPTEATVSATVFIPDDGFDAANMPIGKPLKRYDAFVLDADLNVLGENETGQLFLGGPALARGYHNRPDLTEAAFIETEIDGVQHRLYRTGDIARWLPDGNIDFGGRIDHQIKLGSYRIEPAEIEAVINDHPQVLESLVSYDEVDGKKFLVAYLAIGSETVTANPIASYLRLKLPPYMVPSRYVFVDAFPKTINGKIDRRRLPAPDQGQVPRQDSYVAPETDLQKYLADLWQDVLNLPEIGIHDDFFLLGGSSLLVTQIVARLTTDMAIELPVRDFFASPTIASAARHLEGMLDNECSNDNDELVAARSKLPLVDADYFTSDGDRLFSVRYAPKSCRASKSIILCHSIGHEYARGHRNLQQLAIQLCKIGYEVLRFDFASTGNSEGDCERLDLATMQQNLVDAKRFMQMRSGTESVSVVGLRLGASIAALMPTGTFDSAVLWDPVIRGDQFLASLDQFHQHALESLTRFNQIRSAGPIPQRYGQTMTDHNRSSLESLRLDQSDCGQTDLGSIKRGQPDTLVVLTDGWDSTPAALHWQQRQPNVVQTQDVAAWNDHRFTESAFSSPESFRAILHYFGNRD</sequence>
<keyword evidence="5" id="KW-1185">Reference proteome</keyword>
<dbReference type="InterPro" id="IPR010071">
    <property type="entry name" value="AA_adenyl_dom"/>
</dbReference>
<dbReference type="InterPro" id="IPR045851">
    <property type="entry name" value="AMP-bd_C_sf"/>
</dbReference>
<evidence type="ECO:0000259" key="3">
    <source>
        <dbReference type="PROSITE" id="PS50075"/>
    </source>
</evidence>
<dbReference type="InterPro" id="IPR020806">
    <property type="entry name" value="PKS_PP-bd"/>
</dbReference>
<dbReference type="InterPro" id="IPR036736">
    <property type="entry name" value="ACP-like_sf"/>
</dbReference>
<dbReference type="AlphaFoldDB" id="A0A517NHM9"/>
<dbReference type="PANTHER" id="PTHR45527">
    <property type="entry name" value="NONRIBOSOMAL PEPTIDE SYNTHETASE"/>
    <property type="match status" value="1"/>
</dbReference>
<dbReference type="SUPFAM" id="SSF56801">
    <property type="entry name" value="Acetyl-CoA synthetase-like"/>
    <property type="match status" value="1"/>
</dbReference>
<evidence type="ECO:0000256" key="1">
    <source>
        <dbReference type="ARBA" id="ARBA00022450"/>
    </source>
</evidence>
<dbReference type="Gene3D" id="2.30.38.10">
    <property type="entry name" value="Luciferase, Domain 3"/>
    <property type="match status" value="1"/>
</dbReference>